<name>A0A8H9GT57_9DEIO</name>
<dbReference type="Proteomes" id="UP000600547">
    <property type="component" value="Unassembled WGS sequence"/>
</dbReference>
<reference evidence="5" key="1">
    <citation type="journal article" date="2019" name="Int. J. Syst. Evol. Microbiol.">
        <title>The Global Catalogue of Microorganisms (GCM) 10K type strain sequencing project: providing services to taxonomists for standard genome sequencing and annotation.</title>
        <authorList>
            <consortium name="The Broad Institute Genomics Platform"/>
            <consortium name="The Broad Institute Genome Sequencing Center for Infectious Disease"/>
            <person name="Wu L."/>
            <person name="Ma J."/>
        </authorList>
    </citation>
    <scope>NUCLEOTIDE SEQUENCE [LARGE SCALE GENOMIC DNA]</scope>
    <source>
        <strain evidence="5">JCM 31047</strain>
    </source>
</reference>
<dbReference type="SUPFAM" id="SSF56519">
    <property type="entry name" value="Penicillin binding protein dimerisation domain"/>
    <property type="match status" value="1"/>
</dbReference>
<dbReference type="GO" id="GO:0008658">
    <property type="term" value="F:penicillin binding"/>
    <property type="evidence" value="ECO:0007669"/>
    <property type="project" value="InterPro"/>
</dbReference>
<dbReference type="InterPro" id="IPR001460">
    <property type="entry name" value="PCN-bd_Tpept"/>
</dbReference>
<dbReference type="Pfam" id="PF00905">
    <property type="entry name" value="Transpeptidase"/>
    <property type="match status" value="1"/>
</dbReference>
<evidence type="ECO:0000313" key="4">
    <source>
        <dbReference type="EMBL" id="GGM60805.1"/>
    </source>
</evidence>
<evidence type="ECO:0000313" key="5">
    <source>
        <dbReference type="Proteomes" id="UP000600547"/>
    </source>
</evidence>
<keyword evidence="2" id="KW-0472">Membrane</keyword>
<organism evidence="4 5">
    <name type="scientific">Deinococcus arenae</name>
    <dbReference type="NCBI Taxonomy" id="1452751"/>
    <lineage>
        <taxon>Bacteria</taxon>
        <taxon>Thermotogati</taxon>
        <taxon>Deinococcota</taxon>
        <taxon>Deinococci</taxon>
        <taxon>Deinococcales</taxon>
        <taxon>Deinococcaceae</taxon>
        <taxon>Deinococcus</taxon>
    </lineage>
</organism>
<evidence type="ECO:0000256" key="1">
    <source>
        <dbReference type="ARBA" id="ARBA00004370"/>
    </source>
</evidence>
<dbReference type="SUPFAM" id="SSF56601">
    <property type="entry name" value="beta-lactamase/transpeptidase-like"/>
    <property type="match status" value="1"/>
</dbReference>
<proteinExistence type="predicted"/>
<evidence type="ECO:0000256" key="2">
    <source>
        <dbReference type="ARBA" id="ARBA00023136"/>
    </source>
</evidence>
<dbReference type="PANTHER" id="PTHR30627">
    <property type="entry name" value="PEPTIDOGLYCAN D,D-TRANSPEPTIDASE"/>
    <property type="match status" value="1"/>
</dbReference>
<dbReference type="Gene3D" id="3.90.1310.10">
    <property type="entry name" value="Penicillin-binding protein 2a (Domain 2)"/>
    <property type="match status" value="1"/>
</dbReference>
<protein>
    <submittedName>
        <fullName evidence="4">Penicillin-binding protein 2</fullName>
    </submittedName>
</protein>
<keyword evidence="5" id="KW-1185">Reference proteome</keyword>
<dbReference type="InterPro" id="IPR036138">
    <property type="entry name" value="PBP_dimer_sf"/>
</dbReference>
<dbReference type="GO" id="GO:0005886">
    <property type="term" value="C:plasma membrane"/>
    <property type="evidence" value="ECO:0007669"/>
    <property type="project" value="TreeGrafter"/>
</dbReference>
<evidence type="ECO:0000259" key="3">
    <source>
        <dbReference type="Pfam" id="PF00905"/>
    </source>
</evidence>
<comment type="caution">
    <text evidence="4">The sequence shown here is derived from an EMBL/GenBank/DDBJ whole genome shotgun (WGS) entry which is preliminary data.</text>
</comment>
<dbReference type="GO" id="GO:0071555">
    <property type="term" value="P:cell wall organization"/>
    <property type="evidence" value="ECO:0007669"/>
    <property type="project" value="TreeGrafter"/>
</dbReference>
<dbReference type="Gene3D" id="3.40.710.10">
    <property type="entry name" value="DD-peptidase/beta-lactamase superfamily"/>
    <property type="match status" value="1"/>
</dbReference>
<dbReference type="EMBL" id="BMQG01000044">
    <property type="protein sequence ID" value="GGM60805.1"/>
    <property type="molecule type" value="Genomic_DNA"/>
</dbReference>
<gene>
    <name evidence="4" type="ORF">GCM10008956_40540</name>
</gene>
<dbReference type="Gene3D" id="3.30.450.330">
    <property type="match status" value="1"/>
</dbReference>
<sequence length="437" mass="46934">MYFTALSAWLILSAGLLPKLLPSVRSDLRDPPVERGHIETSDGRVLAHDQGQGRTYPQQQSGAALVGFVGRSNGLEGIEASHEATLRAGQSVTLTVHSALQDAAESALSKAARNVDAEFGSAVILEVRTGRIVAAATYPTFNPNTWQASTPERWRNRPMIDEYEPGSVMKPLIVAALLNEGLTTPGQTHDTPMRRQVGRARIGDIVPHPARLTTQQILRYSSNVGMTRLVEPFTPQAMYGYLQAFGFGRVPEVGIGSGRGHVRSPDTWDEVIRATNAFGQGLTVTTVQMAAAFNVLANDGQYVTPTLIKGKPAQRRQVLRPDVARTTRAMLHAVIDEGISTKASVPGYHVGGKTGTAQVAVGGQYSDRTFTSTFAGFLPADQPLYTVALMVRGAKRNYQGSQLAAPIFKEISASLISFYGLAPQLPHAHPATASTVN</sequence>
<dbReference type="PANTHER" id="PTHR30627:SF1">
    <property type="entry name" value="PEPTIDOGLYCAN D,D-TRANSPEPTIDASE FTSI"/>
    <property type="match status" value="1"/>
</dbReference>
<comment type="subcellular location">
    <subcellularLocation>
        <location evidence="1">Membrane</location>
    </subcellularLocation>
</comment>
<feature type="domain" description="Penicillin-binding protein transpeptidase" evidence="3">
    <location>
        <begin position="120"/>
        <end position="412"/>
    </location>
</feature>
<dbReference type="InterPro" id="IPR012338">
    <property type="entry name" value="Beta-lactam/transpept-like"/>
</dbReference>
<dbReference type="InterPro" id="IPR050515">
    <property type="entry name" value="Beta-lactam/transpept"/>
</dbReference>
<dbReference type="AlphaFoldDB" id="A0A8H9GT57"/>
<accession>A0A8H9GT57</accession>